<evidence type="ECO:0008006" key="6">
    <source>
        <dbReference type="Google" id="ProtNLM"/>
    </source>
</evidence>
<keyword evidence="1" id="KW-0805">Transcription regulation</keyword>
<reference evidence="4 5" key="1">
    <citation type="submission" date="2023-10" db="EMBL/GenBank/DDBJ databases">
        <title>Screening of Alkalihalobacillus lindianensis BZ-TG-R113 and Its Alleviation of Salt Stress on Rapeseed Growth.</title>
        <authorList>
            <person name="Zhao B."/>
            <person name="Guo T."/>
        </authorList>
    </citation>
    <scope>NUCLEOTIDE SEQUENCE [LARGE SCALE GENOMIC DNA]</scope>
    <source>
        <strain evidence="4 5">BZ-TG-R113</strain>
    </source>
</reference>
<feature type="non-terminal residue" evidence="4">
    <location>
        <position position="1"/>
    </location>
</feature>
<proteinExistence type="predicted"/>
<evidence type="ECO:0000256" key="2">
    <source>
        <dbReference type="ARBA" id="ARBA00023125"/>
    </source>
</evidence>
<accession>A0ABU3XG56</accession>
<dbReference type="Gene3D" id="1.20.120.530">
    <property type="entry name" value="GntR ligand-binding domain-like"/>
    <property type="match status" value="1"/>
</dbReference>
<name>A0ABU3XG56_9BACI</name>
<dbReference type="RefSeq" id="WP_317123970.1">
    <property type="nucleotide sequence ID" value="NZ_JAWJBA010000044.1"/>
</dbReference>
<evidence type="ECO:0000313" key="4">
    <source>
        <dbReference type="EMBL" id="MDV2686872.1"/>
    </source>
</evidence>
<sequence length="86" mass="10444">EIAGRQEVWNWLDDHNIHLERFRWLRVTTEDLNLKILISQHYRLLESLINKDPEEADFLTAAHLHMMLDEQEIVVNKFPDFFKQND</sequence>
<dbReference type="SUPFAM" id="SSF48008">
    <property type="entry name" value="GntR ligand-binding domain-like"/>
    <property type="match status" value="1"/>
</dbReference>
<organism evidence="4 5">
    <name type="scientific">Alkalihalophilus lindianensis</name>
    <dbReference type="NCBI Taxonomy" id="1630542"/>
    <lineage>
        <taxon>Bacteria</taxon>
        <taxon>Bacillati</taxon>
        <taxon>Bacillota</taxon>
        <taxon>Bacilli</taxon>
        <taxon>Bacillales</taxon>
        <taxon>Bacillaceae</taxon>
        <taxon>Alkalihalophilus</taxon>
    </lineage>
</organism>
<evidence type="ECO:0000256" key="1">
    <source>
        <dbReference type="ARBA" id="ARBA00023015"/>
    </source>
</evidence>
<keyword evidence="2" id="KW-0238">DNA-binding</keyword>
<gene>
    <name evidence="4" type="ORF">RYX56_21200</name>
</gene>
<dbReference type="EMBL" id="JAWJBA010000044">
    <property type="protein sequence ID" value="MDV2686872.1"/>
    <property type="molecule type" value="Genomic_DNA"/>
</dbReference>
<protein>
    <recommendedName>
        <fullName evidence="6">GntR family transcriptional regulator</fullName>
    </recommendedName>
</protein>
<comment type="caution">
    <text evidence="4">The sequence shown here is derived from an EMBL/GenBank/DDBJ whole genome shotgun (WGS) entry which is preliminary data.</text>
</comment>
<evidence type="ECO:0000256" key="3">
    <source>
        <dbReference type="ARBA" id="ARBA00023163"/>
    </source>
</evidence>
<dbReference type="Proteomes" id="UP001287282">
    <property type="component" value="Unassembled WGS sequence"/>
</dbReference>
<evidence type="ECO:0000313" key="5">
    <source>
        <dbReference type="Proteomes" id="UP001287282"/>
    </source>
</evidence>
<dbReference type="InterPro" id="IPR008920">
    <property type="entry name" value="TF_FadR/GntR_C"/>
</dbReference>
<keyword evidence="3" id="KW-0804">Transcription</keyword>
<keyword evidence="5" id="KW-1185">Reference proteome</keyword>